<name>A0A6G1IN64_9PLEO</name>
<dbReference type="OrthoDB" id="5426775at2759"/>
<evidence type="ECO:0000259" key="2">
    <source>
        <dbReference type="Pfam" id="PF25545"/>
    </source>
</evidence>
<dbReference type="AlphaFoldDB" id="A0A6G1IN64"/>
<dbReference type="Pfam" id="PF25545">
    <property type="entry name" value="DUF7924"/>
    <property type="match status" value="1"/>
</dbReference>
<gene>
    <name evidence="3" type="ORF">K458DRAFT_422212</name>
</gene>
<dbReference type="PANTHER" id="PTHR42470">
    <property type="entry name" value="VAST DOMAIN-CONTAINING PROTEIN"/>
    <property type="match status" value="1"/>
</dbReference>
<sequence>MPFTREEDDMADWHNVVHNADTPFPFLTVQWKAAIFGENQIHASLQAARDGALMVNYMHHFYSLACPNRDSTQLETCHFSLATEGYTVILWIHWREVDPETGDVCYRMEQVEMARMGKLHDLLDLRRVLHSYLDFALRERLGSIKEALSAFWPNRPERRAKKTRSRSSTTVSGSELRLAMPMTPSSSVRESVDRDALAPKKMKRKMVDVSR</sequence>
<accession>A0A6G1IN64</accession>
<dbReference type="Proteomes" id="UP000799291">
    <property type="component" value="Unassembled WGS sequence"/>
</dbReference>
<feature type="domain" description="DUF7924" evidence="2">
    <location>
        <begin position="15"/>
        <end position="148"/>
    </location>
</feature>
<reference evidence="3" key="1">
    <citation type="journal article" date="2020" name="Stud. Mycol.">
        <title>101 Dothideomycetes genomes: a test case for predicting lifestyles and emergence of pathogens.</title>
        <authorList>
            <person name="Haridas S."/>
            <person name="Albert R."/>
            <person name="Binder M."/>
            <person name="Bloem J."/>
            <person name="Labutti K."/>
            <person name="Salamov A."/>
            <person name="Andreopoulos B."/>
            <person name="Baker S."/>
            <person name="Barry K."/>
            <person name="Bills G."/>
            <person name="Bluhm B."/>
            <person name="Cannon C."/>
            <person name="Castanera R."/>
            <person name="Culley D."/>
            <person name="Daum C."/>
            <person name="Ezra D."/>
            <person name="Gonzalez J."/>
            <person name="Henrissat B."/>
            <person name="Kuo A."/>
            <person name="Liang C."/>
            <person name="Lipzen A."/>
            <person name="Lutzoni F."/>
            <person name="Magnuson J."/>
            <person name="Mondo S."/>
            <person name="Nolan M."/>
            <person name="Ohm R."/>
            <person name="Pangilinan J."/>
            <person name="Park H.-J."/>
            <person name="Ramirez L."/>
            <person name="Alfaro M."/>
            <person name="Sun H."/>
            <person name="Tritt A."/>
            <person name="Yoshinaga Y."/>
            <person name="Zwiers L.-H."/>
            <person name="Turgeon B."/>
            <person name="Goodwin S."/>
            <person name="Spatafora J."/>
            <person name="Crous P."/>
            <person name="Grigoriev I."/>
        </authorList>
    </citation>
    <scope>NUCLEOTIDE SEQUENCE</scope>
    <source>
        <strain evidence="3">CBS 122367</strain>
    </source>
</reference>
<evidence type="ECO:0000313" key="4">
    <source>
        <dbReference type="Proteomes" id="UP000799291"/>
    </source>
</evidence>
<evidence type="ECO:0000313" key="3">
    <source>
        <dbReference type="EMBL" id="KAF2679391.1"/>
    </source>
</evidence>
<organism evidence="3 4">
    <name type="scientific">Lentithecium fluviatile CBS 122367</name>
    <dbReference type="NCBI Taxonomy" id="1168545"/>
    <lineage>
        <taxon>Eukaryota</taxon>
        <taxon>Fungi</taxon>
        <taxon>Dikarya</taxon>
        <taxon>Ascomycota</taxon>
        <taxon>Pezizomycotina</taxon>
        <taxon>Dothideomycetes</taxon>
        <taxon>Pleosporomycetidae</taxon>
        <taxon>Pleosporales</taxon>
        <taxon>Massarineae</taxon>
        <taxon>Lentitheciaceae</taxon>
        <taxon>Lentithecium</taxon>
    </lineage>
</organism>
<dbReference type="EMBL" id="MU005603">
    <property type="protein sequence ID" value="KAF2679391.1"/>
    <property type="molecule type" value="Genomic_DNA"/>
</dbReference>
<evidence type="ECO:0000256" key="1">
    <source>
        <dbReference type="SAM" id="MobiDB-lite"/>
    </source>
</evidence>
<proteinExistence type="predicted"/>
<protein>
    <recommendedName>
        <fullName evidence="2">DUF7924 domain-containing protein</fullName>
    </recommendedName>
</protein>
<keyword evidence="4" id="KW-1185">Reference proteome</keyword>
<dbReference type="PANTHER" id="PTHR42470:SF1">
    <property type="entry name" value="VAST DOMAIN-CONTAINING PROTEIN"/>
    <property type="match status" value="1"/>
</dbReference>
<dbReference type="InterPro" id="IPR057684">
    <property type="entry name" value="DUF7924"/>
</dbReference>
<feature type="region of interest" description="Disordered" evidence="1">
    <location>
        <begin position="158"/>
        <end position="211"/>
    </location>
</feature>